<feature type="domain" description="Rubredoxin binding" evidence="10">
    <location>
        <begin position="307"/>
        <end position="376"/>
    </location>
</feature>
<evidence type="ECO:0000256" key="5">
    <source>
        <dbReference type="ARBA" id="ARBA00022630"/>
    </source>
</evidence>
<keyword evidence="6" id="KW-0274">FAD</keyword>
<keyword evidence="8" id="KW-0520">NAD</keyword>
<protein>
    <submittedName>
        <fullName evidence="11">Rubredoxin-NAD(+) reductase</fullName>
        <ecNumber evidence="11">1.18.1.1</ecNumber>
    </submittedName>
</protein>
<dbReference type="EC" id="1.18.1.1" evidence="11"/>
<dbReference type="Pfam" id="PF07992">
    <property type="entry name" value="Pyr_redox_2"/>
    <property type="match status" value="1"/>
</dbReference>
<feature type="domain" description="FAD/NAD(P)-binding" evidence="9">
    <location>
        <begin position="4"/>
        <end position="280"/>
    </location>
</feature>
<dbReference type="GO" id="GO:0005737">
    <property type="term" value="C:cytoplasm"/>
    <property type="evidence" value="ECO:0007669"/>
    <property type="project" value="UniProtKB-SubCell"/>
</dbReference>
<dbReference type="Gene3D" id="3.30.390.120">
    <property type="match status" value="1"/>
</dbReference>
<keyword evidence="4" id="KW-0963">Cytoplasm</keyword>
<evidence type="ECO:0000256" key="7">
    <source>
        <dbReference type="ARBA" id="ARBA00023002"/>
    </source>
</evidence>
<evidence type="ECO:0000259" key="9">
    <source>
        <dbReference type="Pfam" id="PF07992"/>
    </source>
</evidence>
<dbReference type="PANTHER" id="PTHR43429:SF3">
    <property type="entry name" value="NITRITE REDUCTASE [NAD(P)H]"/>
    <property type="match status" value="1"/>
</dbReference>
<dbReference type="InterPro" id="IPR023753">
    <property type="entry name" value="FAD/NAD-binding_dom"/>
</dbReference>
<evidence type="ECO:0000313" key="12">
    <source>
        <dbReference type="Proteomes" id="UP000515733"/>
    </source>
</evidence>
<evidence type="ECO:0000256" key="1">
    <source>
        <dbReference type="ARBA" id="ARBA00001974"/>
    </source>
</evidence>
<keyword evidence="12" id="KW-1185">Reference proteome</keyword>
<dbReference type="AlphaFoldDB" id="A0A6S6Y415"/>
<comment type="similarity">
    <text evidence="3">Belongs to the FAD-dependent oxidoreductase family.</text>
</comment>
<dbReference type="OrthoDB" id="9769238at2"/>
<dbReference type="SUPFAM" id="SSF51905">
    <property type="entry name" value="FAD/NAD(P)-binding domain"/>
    <property type="match status" value="2"/>
</dbReference>
<evidence type="ECO:0000256" key="3">
    <source>
        <dbReference type="ARBA" id="ARBA00006442"/>
    </source>
</evidence>
<organism evidence="11 12">
    <name type="scientific">Denitratisoma oestradiolicum</name>
    <dbReference type="NCBI Taxonomy" id="311182"/>
    <lineage>
        <taxon>Bacteria</taxon>
        <taxon>Pseudomonadati</taxon>
        <taxon>Pseudomonadota</taxon>
        <taxon>Betaproteobacteria</taxon>
        <taxon>Nitrosomonadales</taxon>
        <taxon>Sterolibacteriaceae</taxon>
        <taxon>Denitratisoma</taxon>
    </lineage>
</organism>
<evidence type="ECO:0000256" key="2">
    <source>
        <dbReference type="ARBA" id="ARBA00004496"/>
    </source>
</evidence>
<dbReference type="InterPro" id="IPR041364">
    <property type="entry name" value="Rbx-bd"/>
</dbReference>
<evidence type="ECO:0000256" key="4">
    <source>
        <dbReference type="ARBA" id="ARBA00022490"/>
    </source>
</evidence>
<evidence type="ECO:0000259" key="10">
    <source>
        <dbReference type="Pfam" id="PF18113"/>
    </source>
</evidence>
<evidence type="ECO:0000256" key="8">
    <source>
        <dbReference type="ARBA" id="ARBA00023027"/>
    </source>
</evidence>
<reference evidence="11 12" key="1">
    <citation type="submission" date="2020-03" db="EMBL/GenBank/DDBJ databases">
        <authorList>
            <consortium name="Genoscope - CEA"/>
            <person name="William W."/>
        </authorList>
    </citation>
    <scope>NUCLEOTIDE SEQUENCE [LARGE SCALE GENOMIC DNA]</scope>
    <source>
        <strain evidence="12">DSM 16959</strain>
    </source>
</reference>
<proteinExistence type="inferred from homology"/>
<accession>A0A6S6Y415</accession>
<dbReference type="KEGG" id="doe:DENOEST_0186"/>
<dbReference type="RefSeq" id="WP_145770153.1">
    <property type="nucleotide sequence ID" value="NZ_LR778301.1"/>
</dbReference>
<dbReference type="Gene3D" id="3.50.50.60">
    <property type="entry name" value="FAD/NAD(P)-binding domain"/>
    <property type="match status" value="2"/>
</dbReference>
<dbReference type="InterPro" id="IPR036188">
    <property type="entry name" value="FAD/NAD-bd_sf"/>
</dbReference>
<evidence type="ECO:0000313" key="11">
    <source>
        <dbReference type="EMBL" id="CAB1367358.1"/>
    </source>
</evidence>
<dbReference type="GO" id="GO:0015044">
    <property type="term" value="F:rubredoxin-NAD+ reductase activity"/>
    <property type="evidence" value="ECO:0007669"/>
    <property type="project" value="UniProtKB-EC"/>
</dbReference>
<name>A0A6S6Y415_9PROT</name>
<gene>
    <name evidence="11" type="primary">rubB</name>
    <name evidence="11" type="ORF">DENOEST_0186</name>
</gene>
<sequence>MNTPVLILGAGQAAITLARELRKLDAGLPLMLVTADGGGFYSKPSLSNALLLKRDPEQLLQTPREVLAGQLKAEIHAGVKVHAIDAAAHRIDTTAGSLDYGRLVLAVGAHPIRLPLAGDGADDVLSVNHLDDYTVFRQRLEGARRVVILGAGLIGCEFANDIVATGRQVTVLDLAPQALGRLLPPKSADFFRRRLETAGIVFHFGISAARVDKVPGSYRITDNTGAEVEADLVVSAVGLKPAVELAQSAGLAVNRGIQVNTLLASSAADIYALGDCAEVQGLVLPFVLPIMQQARALAKTLAGNPTAVTYPAMPVVVKTPACPTVVCPPPAGAEGTWQEEVGAEGVTARYQDAQGRLLGFALLGDTVSARQTLAAQVPAWI</sequence>
<dbReference type="Proteomes" id="UP000515733">
    <property type="component" value="Chromosome"/>
</dbReference>
<dbReference type="PANTHER" id="PTHR43429">
    <property type="entry name" value="PYRIDINE NUCLEOTIDE-DISULFIDE OXIDOREDUCTASE DOMAIN-CONTAINING"/>
    <property type="match status" value="1"/>
</dbReference>
<dbReference type="InterPro" id="IPR050260">
    <property type="entry name" value="FAD-bd_OxRdtase"/>
</dbReference>
<dbReference type="EMBL" id="LR778301">
    <property type="protein sequence ID" value="CAB1367358.1"/>
    <property type="molecule type" value="Genomic_DNA"/>
</dbReference>
<dbReference type="Pfam" id="PF18113">
    <property type="entry name" value="Rbx_binding"/>
    <property type="match status" value="1"/>
</dbReference>
<dbReference type="PRINTS" id="PR00368">
    <property type="entry name" value="FADPNR"/>
</dbReference>
<keyword evidence="5" id="KW-0285">Flavoprotein</keyword>
<comment type="cofactor">
    <cofactor evidence="1">
        <name>FAD</name>
        <dbReference type="ChEBI" id="CHEBI:57692"/>
    </cofactor>
</comment>
<keyword evidence="7 11" id="KW-0560">Oxidoreductase</keyword>
<dbReference type="PRINTS" id="PR00411">
    <property type="entry name" value="PNDRDTASEI"/>
</dbReference>
<comment type="subcellular location">
    <subcellularLocation>
        <location evidence="2">Cytoplasm</location>
    </subcellularLocation>
</comment>
<evidence type="ECO:0000256" key="6">
    <source>
        <dbReference type="ARBA" id="ARBA00022827"/>
    </source>
</evidence>